<dbReference type="RefSeq" id="WP_058934794.1">
    <property type="nucleotide sequence ID" value="NZ_CP013729.1"/>
</dbReference>
<proteinExistence type="predicted"/>
<reference evidence="1 2" key="1">
    <citation type="submission" date="2015-12" db="EMBL/GenBank/DDBJ databases">
        <title>Complete genome of Roseateles depolymerans KCTC 42856.</title>
        <authorList>
            <person name="Kim K.M."/>
        </authorList>
    </citation>
    <scope>NUCLEOTIDE SEQUENCE [LARGE SCALE GENOMIC DNA]</scope>
    <source>
        <strain evidence="1 2">KCTC 42856</strain>
    </source>
</reference>
<dbReference type="InterPro" id="IPR016920">
    <property type="entry name" value="UCP029477"/>
</dbReference>
<dbReference type="Proteomes" id="UP000060699">
    <property type="component" value="Chromosome"/>
</dbReference>
<dbReference type="PATRIC" id="fig|76731.3.peg.2105"/>
<dbReference type="NCBIfam" id="TIGR02284">
    <property type="entry name" value="PA2169 family four-helix-bundle protein"/>
    <property type="match status" value="1"/>
</dbReference>
<dbReference type="InterPro" id="IPR019052">
    <property type="entry name" value="DUF2383"/>
</dbReference>
<gene>
    <name evidence="1" type="ORF">RD2015_2055</name>
</gene>
<dbReference type="PIRSF" id="PIRSF029477">
    <property type="entry name" value="UCP029477"/>
    <property type="match status" value="1"/>
</dbReference>
<dbReference type="KEGG" id="rdp:RD2015_2055"/>
<dbReference type="Pfam" id="PF09537">
    <property type="entry name" value="DUF2383"/>
    <property type="match status" value="1"/>
</dbReference>
<evidence type="ECO:0000313" key="1">
    <source>
        <dbReference type="EMBL" id="ALV06531.1"/>
    </source>
</evidence>
<sequence length="153" mass="16801">MDTKDLIDELNTLIETSKDGEYGFLSCAEHVRSASLREVFAKRAAECREATAELQQLVRQQGGKPEDEGSTSGALHRGWVAVKGTLTGYSDVAMLEECERGEDAAVARYRKAAQKALPAGVMEVVQRQLAGVLRNHDQIRLLRDQARNAADKS</sequence>
<name>A0A0U3MU40_9BURK</name>
<dbReference type="EMBL" id="CP013729">
    <property type="protein sequence ID" value="ALV06531.1"/>
    <property type="molecule type" value="Genomic_DNA"/>
</dbReference>
<dbReference type="InterPro" id="IPR011971">
    <property type="entry name" value="CHP02284"/>
</dbReference>
<accession>A0A0U3MU40</accession>
<dbReference type="OrthoDB" id="282393at2"/>
<dbReference type="InterPro" id="IPR012347">
    <property type="entry name" value="Ferritin-like"/>
</dbReference>
<keyword evidence="2" id="KW-1185">Reference proteome</keyword>
<dbReference type="STRING" id="76731.RD2015_2055"/>
<dbReference type="SUPFAM" id="SSF47240">
    <property type="entry name" value="Ferritin-like"/>
    <property type="match status" value="1"/>
</dbReference>
<dbReference type="Gene3D" id="1.20.1260.10">
    <property type="match status" value="1"/>
</dbReference>
<dbReference type="AlphaFoldDB" id="A0A0U3MU40"/>
<protein>
    <submittedName>
        <fullName evidence="1">Aldehyde dehydrogenase</fullName>
    </submittedName>
</protein>
<organism evidence="1 2">
    <name type="scientific">Roseateles depolymerans</name>
    <dbReference type="NCBI Taxonomy" id="76731"/>
    <lineage>
        <taxon>Bacteria</taxon>
        <taxon>Pseudomonadati</taxon>
        <taxon>Pseudomonadota</taxon>
        <taxon>Betaproteobacteria</taxon>
        <taxon>Burkholderiales</taxon>
        <taxon>Sphaerotilaceae</taxon>
        <taxon>Roseateles</taxon>
    </lineage>
</organism>
<dbReference type="InterPro" id="IPR009078">
    <property type="entry name" value="Ferritin-like_SF"/>
</dbReference>
<evidence type="ECO:0000313" key="2">
    <source>
        <dbReference type="Proteomes" id="UP000060699"/>
    </source>
</evidence>